<dbReference type="STRING" id="33114.A0A2G2XMH2"/>
<gene>
    <name evidence="1" type="ORF">CQW23_01045</name>
</gene>
<dbReference type="Proteomes" id="UP000224567">
    <property type="component" value="Unassembled WGS sequence"/>
</dbReference>
<dbReference type="EMBL" id="MLFT02000001">
    <property type="protein sequence ID" value="PHT58682.1"/>
    <property type="molecule type" value="Genomic_DNA"/>
</dbReference>
<dbReference type="InterPro" id="IPR036156">
    <property type="entry name" value="Beta-gal/glucu_dom_sf"/>
</dbReference>
<keyword evidence="2" id="KW-1185">Reference proteome</keyword>
<dbReference type="AlphaFoldDB" id="A0A2G2XMH2"/>
<proteinExistence type="predicted"/>
<dbReference type="OrthoDB" id="408532at2759"/>
<dbReference type="InterPro" id="IPR013783">
    <property type="entry name" value="Ig-like_fold"/>
</dbReference>
<sequence length="277" mass="32506">MLVAATIRATMPPEGWQIPLFKKFANGYNEEVPNPIQTYHKYIPYSKPRKVNDQILSYGKPKDLEAFCLKAQLVNYVQYKALLEGYTSHMWSRYTSVLIWKTQNPWTHLIGQFYDHLLDHTTGFYDCHFAAEPIHVQLNLETYSIEVVNTMSEKLSNVAIEASVWDLEDECPYSKTSEKLTVPPKKIIRTFEMKYPKLKNPKPVYFLLLKIYNLSDNRIYSRNFYWLHLTGDDYKILKTFRERGPPLKIISLTFIKGSSYEMHMHIQNTSMKPDSKA</sequence>
<reference evidence="1 2" key="1">
    <citation type="journal article" date="2017" name="Genome Biol.">
        <title>New reference genome sequences of hot pepper reveal the massive evolution of plant disease-resistance genes by retroduplication.</title>
        <authorList>
            <person name="Kim S."/>
            <person name="Park J."/>
            <person name="Yeom S.I."/>
            <person name="Kim Y.M."/>
            <person name="Seo E."/>
            <person name="Kim K.T."/>
            <person name="Kim M.S."/>
            <person name="Lee J.M."/>
            <person name="Cheong K."/>
            <person name="Shin H.S."/>
            <person name="Kim S.B."/>
            <person name="Han K."/>
            <person name="Lee J."/>
            <person name="Park M."/>
            <person name="Lee H.A."/>
            <person name="Lee H.Y."/>
            <person name="Lee Y."/>
            <person name="Oh S."/>
            <person name="Lee J.H."/>
            <person name="Choi E."/>
            <person name="Choi E."/>
            <person name="Lee S.E."/>
            <person name="Jeon J."/>
            <person name="Kim H."/>
            <person name="Choi G."/>
            <person name="Song H."/>
            <person name="Lee J."/>
            <person name="Lee S.C."/>
            <person name="Kwon J.K."/>
            <person name="Lee H.Y."/>
            <person name="Koo N."/>
            <person name="Hong Y."/>
            <person name="Kim R.W."/>
            <person name="Kang W.H."/>
            <person name="Huh J.H."/>
            <person name="Kang B.C."/>
            <person name="Yang T.J."/>
            <person name="Lee Y.H."/>
            <person name="Bennetzen J.L."/>
            <person name="Choi D."/>
        </authorList>
    </citation>
    <scope>NUCLEOTIDE SEQUENCE [LARGE SCALE GENOMIC DNA]</scope>
    <source>
        <strain evidence="2">cv. PBC81</strain>
    </source>
</reference>
<organism evidence="1 2">
    <name type="scientific">Capsicum baccatum</name>
    <name type="common">Peruvian pepper</name>
    <dbReference type="NCBI Taxonomy" id="33114"/>
    <lineage>
        <taxon>Eukaryota</taxon>
        <taxon>Viridiplantae</taxon>
        <taxon>Streptophyta</taxon>
        <taxon>Embryophyta</taxon>
        <taxon>Tracheophyta</taxon>
        <taxon>Spermatophyta</taxon>
        <taxon>Magnoliopsida</taxon>
        <taxon>eudicotyledons</taxon>
        <taxon>Gunneridae</taxon>
        <taxon>Pentapetalae</taxon>
        <taxon>asterids</taxon>
        <taxon>lamiids</taxon>
        <taxon>Solanales</taxon>
        <taxon>Solanaceae</taxon>
        <taxon>Solanoideae</taxon>
        <taxon>Capsiceae</taxon>
        <taxon>Capsicum</taxon>
    </lineage>
</organism>
<name>A0A2G2XMH2_CAPBA</name>
<dbReference type="InterPro" id="IPR043534">
    <property type="entry name" value="EBDG/EBM"/>
</dbReference>
<protein>
    <submittedName>
        <fullName evidence="1">Mannosylglycoprotein endo-beta-mannosidase</fullName>
    </submittedName>
</protein>
<dbReference type="Gene3D" id="2.60.40.10">
    <property type="entry name" value="Immunoglobulins"/>
    <property type="match status" value="1"/>
</dbReference>
<accession>A0A2G2XMH2</accession>
<dbReference type="SUPFAM" id="SSF49303">
    <property type="entry name" value="beta-Galactosidase/glucuronidase domain"/>
    <property type="match status" value="2"/>
</dbReference>
<dbReference type="InterPro" id="IPR017853">
    <property type="entry name" value="GH"/>
</dbReference>
<dbReference type="GO" id="GO:0004553">
    <property type="term" value="F:hydrolase activity, hydrolyzing O-glycosyl compounds"/>
    <property type="evidence" value="ECO:0007669"/>
    <property type="project" value="InterPro"/>
</dbReference>
<evidence type="ECO:0000313" key="2">
    <source>
        <dbReference type="Proteomes" id="UP000224567"/>
    </source>
</evidence>
<reference evidence="2" key="2">
    <citation type="journal article" date="2017" name="J. Anim. Genet.">
        <title>Multiple reference genome sequences of hot pepper reveal the massive evolution of plant disease resistance genes by retroduplication.</title>
        <authorList>
            <person name="Kim S."/>
            <person name="Park J."/>
            <person name="Yeom S.-I."/>
            <person name="Kim Y.-M."/>
            <person name="Seo E."/>
            <person name="Kim K.-T."/>
            <person name="Kim M.-S."/>
            <person name="Lee J.M."/>
            <person name="Cheong K."/>
            <person name="Shin H.-S."/>
            <person name="Kim S.-B."/>
            <person name="Han K."/>
            <person name="Lee J."/>
            <person name="Park M."/>
            <person name="Lee H.-A."/>
            <person name="Lee H.-Y."/>
            <person name="Lee Y."/>
            <person name="Oh S."/>
            <person name="Lee J.H."/>
            <person name="Choi E."/>
            <person name="Choi E."/>
            <person name="Lee S.E."/>
            <person name="Jeon J."/>
            <person name="Kim H."/>
            <person name="Choi G."/>
            <person name="Song H."/>
            <person name="Lee J."/>
            <person name="Lee S.-C."/>
            <person name="Kwon J.-K."/>
            <person name="Lee H.-Y."/>
            <person name="Koo N."/>
            <person name="Hong Y."/>
            <person name="Kim R.W."/>
            <person name="Kang W.-H."/>
            <person name="Huh J.H."/>
            <person name="Kang B.-C."/>
            <person name="Yang T.-J."/>
            <person name="Lee Y.-H."/>
            <person name="Bennetzen J.L."/>
            <person name="Choi D."/>
        </authorList>
    </citation>
    <scope>NUCLEOTIDE SEQUENCE [LARGE SCALE GENOMIC DNA]</scope>
    <source>
        <strain evidence="2">cv. PBC81</strain>
    </source>
</reference>
<comment type="caution">
    <text evidence="1">The sequence shown here is derived from an EMBL/GenBank/DDBJ whole genome shotgun (WGS) entry which is preliminary data.</text>
</comment>
<dbReference type="Gene3D" id="3.20.20.80">
    <property type="entry name" value="Glycosidases"/>
    <property type="match status" value="1"/>
</dbReference>
<dbReference type="SUPFAM" id="SSF51445">
    <property type="entry name" value="(Trans)glycosidases"/>
    <property type="match status" value="1"/>
</dbReference>
<evidence type="ECO:0000313" key="1">
    <source>
        <dbReference type="EMBL" id="PHT58682.1"/>
    </source>
</evidence>
<dbReference type="PANTHER" id="PTHR43536">
    <property type="entry name" value="MANNOSYLGLYCOPROTEIN ENDO-BETA-MANNOSIDASE"/>
    <property type="match status" value="1"/>
</dbReference>
<dbReference type="PANTHER" id="PTHR43536:SF1">
    <property type="entry name" value="MANNOSYLGLYCOPROTEIN ENDO-BETA-MANNOSIDASE"/>
    <property type="match status" value="1"/>
</dbReference>